<dbReference type="SUPFAM" id="SSF64005">
    <property type="entry name" value="Undecaprenyl diphosphate synthase"/>
    <property type="match status" value="1"/>
</dbReference>
<feature type="binding site" evidence="2">
    <location>
        <position position="227"/>
    </location>
    <ligand>
        <name>Mg(2+)</name>
        <dbReference type="ChEBI" id="CHEBI:18420"/>
    </ligand>
</feature>
<dbReference type="GO" id="GO:0016094">
    <property type="term" value="P:polyprenol biosynthetic process"/>
    <property type="evidence" value="ECO:0007669"/>
    <property type="project" value="TreeGrafter"/>
</dbReference>
<feature type="binding site" evidence="2">
    <location>
        <position position="45"/>
    </location>
    <ligand>
        <name>substrate</name>
    </ligand>
</feature>
<dbReference type="PANTHER" id="PTHR10291">
    <property type="entry name" value="DEHYDRODOLICHYL DIPHOSPHATE SYNTHASE FAMILY MEMBER"/>
    <property type="match status" value="1"/>
</dbReference>
<dbReference type="CDD" id="cd00475">
    <property type="entry name" value="Cis_IPPS"/>
    <property type="match status" value="1"/>
</dbReference>
<dbReference type="HAMAP" id="MF_01139">
    <property type="entry name" value="ISPT"/>
    <property type="match status" value="1"/>
</dbReference>
<feature type="binding site" evidence="2">
    <location>
        <position position="208"/>
    </location>
    <ligand>
        <name>substrate</name>
    </ligand>
</feature>
<evidence type="ECO:0000256" key="2">
    <source>
        <dbReference type="HAMAP-Rule" id="MF_01139"/>
    </source>
</evidence>
<protein>
    <recommendedName>
        <fullName evidence="2">Isoprenyl transferase</fullName>
        <ecNumber evidence="2">2.5.1.-</ecNumber>
    </recommendedName>
</protein>
<feature type="binding site" evidence="2">
    <location>
        <position position="91"/>
    </location>
    <ligand>
        <name>substrate</name>
    </ligand>
</feature>
<dbReference type="GO" id="GO:0000287">
    <property type="term" value="F:magnesium ion binding"/>
    <property type="evidence" value="ECO:0007669"/>
    <property type="project" value="UniProtKB-UniRule"/>
</dbReference>
<name>A0A1H2T6A3_ACIFE</name>
<comment type="cofactor">
    <cofactor evidence="2">
        <name>Mg(2+)</name>
        <dbReference type="ChEBI" id="CHEBI:18420"/>
    </cofactor>
    <text evidence="2">Binds 2 magnesium ions per subunit.</text>
</comment>
<dbReference type="FunFam" id="3.40.1180.10:FF:000001">
    <property type="entry name" value="(2E,6E)-farnesyl-diphosphate-specific ditrans,polycis-undecaprenyl-diphosphate synthase"/>
    <property type="match status" value="1"/>
</dbReference>
<comment type="function">
    <text evidence="2">Catalyzes the condensation of isopentenyl diphosphate (IPP) with allylic pyrophosphates generating different type of terpenoids.</text>
</comment>
<dbReference type="InterPro" id="IPR036424">
    <property type="entry name" value="UPP_synth-like_sf"/>
</dbReference>
<dbReference type="Pfam" id="PF01255">
    <property type="entry name" value="Prenyltransf"/>
    <property type="match status" value="1"/>
</dbReference>
<dbReference type="EC" id="2.5.1.-" evidence="2"/>
<feature type="active site" description="Proton acceptor" evidence="2">
    <location>
        <position position="88"/>
    </location>
</feature>
<keyword evidence="2" id="KW-0479">Metal-binding</keyword>
<comment type="similarity">
    <text evidence="2">Belongs to the UPP synthase family.</text>
</comment>
<evidence type="ECO:0000256" key="3">
    <source>
        <dbReference type="SAM" id="MobiDB-lite"/>
    </source>
</evidence>
<dbReference type="NCBIfam" id="TIGR00055">
    <property type="entry name" value="uppS"/>
    <property type="match status" value="1"/>
</dbReference>
<feature type="binding site" evidence="2">
    <location>
        <begin position="214"/>
        <end position="216"/>
    </location>
    <ligand>
        <name>substrate</name>
    </ligand>
</feature>
<feature type="binding site" evidence="2">
    <location>
        <position position="57"/>
    </location>
    <ligand>
        <name>substrate</name>
    </ligand>
</feature>
<feature type="binding site" evidence="2">
    <location>
        <position position="53"/>
    </location>
    <ligand>
        <name>substrate</name>
    </ligand>
</feature>
<dbReference type="GO" id="GO:0005829">
    <property type="term" value="C:cytosol"/>
    <property type="evidence" value="ECO:0007669"/>
    <property type="project" value="TreeGrafter"/>
</dbReference>
<keyword evidence="1 2" id="KW-0808">Transferase</keyword>
<dbReference type="Proteomes" id="UP000182379">
    <property type="component" value="Unassembled WGS sequence"/>
</dbReference>
<gene>
    <name evidence="4" type="ORF">SAMN05216495_101117</name>
</gene>
<evidence type="ECO:0000313" key="4">
    <source>
        <dbReference type="EMBL" id="SDW38774.1"/>
    </source>
</evidence>
<keyword evidence="2" id="KW-0460">Magnesium</keyword>
<evidence type="ECO:0000256" key="1">
    <source>
        <dbReference type="ARBA" id="ARBA00022679"/>
    </source>
</evidence>
<dbReference type="GO" id="GO:0008834">
    <property type="term" value="F:ditrans,polycis-undecaprenyl-diphosphate synthase [(2E,6E)-farnesyl-diphosphate specific] activity"/>
    <property type="evidence" value="ECO:0007669"/>
    <property type="project" value="TreeGrafter"/>
</dbReference>
<dbReference type="InterPro" id="IPR001441">
    <property type="entry name" value="UPP_synth-like"/>
</dbReference>
<dbReference type="AlphaFoldDB" id="A0A1H2T6A3"/>
<feature type="region of interest" description="Disordered" evidence="3">
    <location>
        <begin position="1"/>
        <end position="23"/>
    </location>
</feature>
<dbReference type="Gene3D" id="3.40.1180.10">
    <property type="entry name" value="Decaprenyl diphosphate synthase-like"/>
    <property type="match status" value="1"/>
</dbReference>
<dbReference type="PANTHER" id="PTHR10291:SF0">
    <property type="entry name" value="DEHYDRODOLICHYL DIPHOSPHATE SYNTHASE 2"/>
    <property type="match status" value="1"/>
</dbReference>
<feature type="binding site" evidence="2">
    <location>
        <begin position="85"/>
        <end position="87"/>
    </location>
    <ligand>
        <name>substrate</name>
    </ligand>
</feature>
<dbReference type="NCBIfam" id="NF011405">
    <property type="entry name" value="PRK14830.1"/>
    <property type="match status" value="1"/>
</dbReference>
<dbReference type="RefSeq" id="WP_074704054.1">
    <property type="nucleotide sequence ID" value="NZ_FNOP01000001.1"/>
</dbReference>
<accession>A0A1H2T6A3</accession>
<dbReference type="GO" id="GO:0030145">
    <property type="term" value="F:manganese ion binding"/>
    <property type="evidence" value="ECO:0007669"/>
    <property type="project" value="TreeGrafter"/>
</dbReference>
<feature type="binding site" evidence="2">
    <location>
        <position position="40"/>
    </location>
    <ligand>
        <name>Mg(2+)</name>
        <dbReference type="ChEBI" id="CHEBI:18420"/>
    </ligand>
</feature>
<feature type="active site" evidence="2">
    <location>
        <position position="40"/>
    </location>
</feature>
<feature type="binding site" evidence="2">
    <location>
        <begin position="41"/>
        <end position="44"/>
    </location>
    <ligand>
        <name>substrate</name>
    </ligand>
</feature>
<dbReference type="PROSITE" id="PS01066">
    <property type="entry name" value="UPP_SYNTHASE"/>
    <property type="match status" value="1"/>
</dbReference>
<dbReference type="EMBL" id="FNOP01000001">
    <property type="protein sequence ID" value="SDW38774.1"/>
    <property type="molecule type" value="Genomic_DNA"/>
</dbReference>
<feature type="binding site" evidence="2">
    <location>
        <position position="89"/>
    </location>
    <ligand>
        <name>substrate</name>
    </ligand>
</feature>
<comment type="subunit">
    <text evidence="2">Homodimer.</text>
</comment>
<dbReference type="InterPro" id="IPR018520">
    <property type="entry name" value="UPP_synth-like_CS"/>
</dbReference>
<evidence type="ECO:0000313" key="5">
    <source>
        <dbReference type="Proteomes" id="UP000182379"/>
    </source>
</evidence>
<proteinExistence type="inferred from homology"/>
<organism evidence="4 5">
    <name type="scientific">Acidaminococcus fermentans</name>
    <dbReference type="NCBI Taxonomy" id="905"/>
    <lineage>
        <taxon>Bacteria</taxon>
        <taxon>Bacillati</taxon>
        <taxon>Bacillota</taxon>
        <taxon>Negativicutes</taxon>
        <taxon>Acidaminococcales</taxon>
        <taxon>Acidaminococcaceae</taxon>
        <taxon>Acidaminococcus</taxon>
    </lineage>
</organism>
<reference evidence="4 5" key="1">
    <citation type="submission" date="2016-10" db="EMBL/GenBank/DDBJ databases">
        <authorList>
            <person name="Varghese N."/>
            <person name="Submissions S."/>
        </authorList>
    </citation>
    <scope>NUCLEOTIDE SEQUENCE [LARGE SCALE GENOMIC DNA]</scope>
    <source>
        <strain evidence="4 5">WCC6</strain>
    </source>
</reference>
<sequence length="263" mass="29929">MLKKLLGLTSKPEPIPETDGVDTSMLQPDLIPRHVAIIMDGNGRWARAQGKPRTFGHAAGARTLRRIVKFADHLGIKALSVYAFSTENWKRPVTEVRFIMDLLCQYLTSELEEFNQYNVRIRFMGSREGLPAIVQEKMDHALYVTKDNTGIILNIAINYGGQRELVEAVREIAGSVQQGTLTPDAINEKTIEEHLYTRGLPAPDLLIRTGGDLRVSNFMLWQIAYSEFWTTPVFWPDFSEELLTEAVFSYQKRDRRFGGLNQK</sequence>
<comment type="caution">
    <text evidence="4">The sequence shown here is derived from an EMBL/GenBank/DDBJ whole genome shotgun (WGS) entry which is preliminary data.</text>
</comment>